<evidence type="ECO:0000259" key="5">
    <source>
        <dbReference type="SMART" id="SM01349"/>
    </source>
</evidence>
<dbReference type="RefSeq" id="XP_044551844.1">
    <property type="nucleotide sequence ID" value="XM_044690447.1"/>
</dbReference>
<name>A0AA88KS89_NAELO</name>
<dbReference type="EMBL" id="PYSW02000012">
    <property type="protein sequence ID" value="KAG2387852.1"/>
    <property type="molecule type" value="Genomic_DNA"/>
</dbReference>
<feature type="domain" description="TOG" evidence="5">
    <location>
        <begin position="70"/>
        <end position="305"/>
    </location>
</feature>
<feature type="domain" description="TOG" evidence="5">
    <location>
        <begin position="343"/>
        <end position="577"/>
    </location>
</feature>
<comment type="subcellular location">
    <subcellularLocation>
        <location evidence="1">Cytoplasm</location>
        <location evidence="1">Cytoskeleton</location>
    </subcellularLocation>
</comment>
<evidence type="ECO:0000256" key="1">
    <source>
        <dbReference type="ARBA" id="ARBA00004245"/>
    </source>
</evidence>
<protein>
    <recommendedName>
        <fullName evidence="5">TOG domain-containing protein</fullName>
    </recommendedName>
</protein>
<dbReference type="InterPro" id="IPR048491">
    <property type="entry name" value="XMAP215_CLASP_TOG"/>
</dbReference>
<dbReference type="InterPro" id="IPR034085">
    <property type="entry name" value="TOG"/>
</dbReference>
<reference evidence="6 7" key="1">
    <citation type="journal article" date="2018" name="BMC Genomics">
        <title>The genome of Naegleria lovaniensis, the basis for a comparative approach to unravel pathogenicity factors of the human pathogenic amoeba N. fowleri.</title>
        <authorList>
            <person name="Liechti N."/>
            <person name="Schurch N."/>
            <person name="Bruggmann R."/>
            <person name="Wittwer M."/>
        </authorList>
    </citation>
    <scope>NUCLEOTIDE SEQUENCE [LARGE SCALE GENOMIC DNA]</scope>
    <source>
        <strain evidence="6 7">ATCC 30569</strain>
    </source>
</reference>
<comment type="caution">
    <text evidence="6">The sequence shown here is derived from an EMBL/GenBank/DDBJ whole genome shotgun (WGS) entry which is preliminary data.</text>
</comment>
<feature type="region of interest" description="Disordered" evidence="4">
    <location>
        <begin position="578"/>
        <end position="695"/>
    </location>
</feature>
<keyword evidence="7" id="KW-1185">Reference proteome</keyword>
<dbReference type="GO" id="GO:0005856">
    <property type="term" value="C:cytoskeleton"/>
    <property type="evidence" value="ECO:0007669"/>
    <property type="project" value="UniProtKB-SubCell"/>
</dbReference>
<dbReference type="SUPFAM" id="SSF48371">
    <property type="entry name" value="ARM repeat"/>
    <property type="match status" value="1"/>
</dbReference>
<proteinExistence type="predicted"/>
<evidence type="ECO:0000256" key="4">
    <source>
        <dbReference type="SAM" id="MobiDB-lite"/>
    </source>
</evidence>
<feature type="compositionally biased region" description="Basic and acidic residues" evidence="4">
    <location>
        <begin position="12"/>
        <end position="21"/>
    </location>
</feature>
<dbReference type="GO" id="GO:0061863">
    <property type="term" value="F:microtubule plus end polymerase"/>
    <property type="evidence" value="ECO:0007669"/>
    <property type="project" value="InterPro"/>
</dbReference>
<dbReference type="GO" id="GO:0030951">
    <property type="term" value="P:establishment or maintenance of microtubule cytoskeleton polarity"/>
    <property type="evidence" value="ECO:0007669"/>
    <property type="project" value="InterPro"/>
</dbReference>
<dbReference type="GO" id="GO:0007051">
    <property type="term" value="P:spindle organization"/>
    <property type="evidence" value="ECO:0007669"/>
    <property type="project" value="InterPro"/>
</dbReference>
<feature type="compositionally biased region" description="Low complexity" evidence="4">
    <location>
        <begin position="1106"/>
        <end position="1123"/>
    </location>
</feature>
<evidence type="ECO:0000256" key="3">
    <source>
        <dbReference type="ARBA" id="ARBA00023212"/>
    </source>
</evidence>
<dbReference type="Pfam" id="PF21041">
    <property type="entry name" value="XMAP215_CLASP_TOG"/>
    <property type="match status" value="1"/>
</dbReference>
<feature type="region of interest" description="Disordered" evidence="4">
    <location>
        <begin position="1106"/>
        <end position="1126"/>
    </location>
</feature>
<dbReference type="AlphaFoldDB" id="A0AA88KS89"/>
<dbReference type="GO" id="GO:0046785">
    <property type="term" value="P:microtubule polymerization"/>
    <property type="evidence" value="ECO:0007669"/>
    <property type="project" value="InterPro"/>
</dbReference>
<evidence type="ECO:0000313" key="6">
    <source>
        <dbReference type="EMBL" id="KAG2387852.1"/>
    </source>
</evidence>
<sequence length="1276" mass="141364">MQSQSKTSSQKPEAKKPDPSIKKAPPQKNPAVKRKQEESTAATTNGPPNKKKTISVAKPTVASVDLVVTCPVSNEEALMRAEELLPSFMENIGSSQWKARFEAMEGLLTFISEMDKDTLNENANILLVTLYQKPGWKDANAQVLGKVIEVAMYIMDHSLSLSTGAATKFMDGMVEKVTQAKLKDSCLECLSKFCEYFSPQFVFGQLYSLLKDHKNPKVISEWLTWMSKTLEEFALQTIDIKAHIEFAKTCLGHSKPEVKKGATMCLCTMKRFMGEGLLNFLSDVKPATLDTIKKDFEKVEHDTPPATRFIKGSKSTKSGASHAMALDDDSEAQSTSCALSFQDLLPRTDISGKLTSKLFKDMEDKAWKVRLEALEEVKNIIVEANKRITPNINNLIQSLKKRLDDSNVKILSTTLELLVLIGEAVGSAMDKFTNAIVPYMVTKLGHNNKSVRADTYKTLESLVKYIPMENILKSMDKVLTNEKGHPDGRKDALQFIDTYMSEMKIKTKDTFQPIVKSIINSLQDPKACSRKLAESILEKIIQSTGADFVKENCKDLKPAFKTTILSIVSKYENIVPTTTLSSNSQEPPISTETRQIEPNKSYSTTQASFSQAAMTIGDIKRQQQVQQQTQARQTIGQLREPSPSQEEEKNAASRRTLTQASLFASTPSSSTSSRPITVPDSPSAPSTPGKRNFNQVKDSVFTTPKKMKFTQAPTDQLLLLSPTNLLTPRRVQTIIPERKELKLSVDQVISILSNTKISNFENAMNAMKALDKLVETQDMGIAMNREALLFALTNFFEVVFDSVVIGLSGPRICKIIINTLMGLFEARPFAVAVTKKSLYHLLDTLLRLLLNEKLPYIEYGDKMMSALNSLILRILENSSRTTAYGCLISMLEKSCLDHEREPSILTRVLIKCLNKLTKTLEKTIGIIDINNVLLDVQHFMTNNPQTFFEGKDDSPFVAIKTIIQTLVRLKGSTLRANMNGLNKVMIAHIEHELNVISISNSSLVSSSSSRVIGSPVRSCSQQQQSESELLKEICTMIGNKETNKSGLYKLYHFQVQHPEFKLSEFLATTQFGKIFQDYIVSSIAKIAAHEQAKSQKKSLGSEYLTSVPTSSTLSSTLTPPESSRPVLKDLTPSLSAINSTSSVSAIASIVESSVSTNSNGLSTTSSHTTSYSSKPHHSLSSESMNKMKFSIDDYRKELKLRSSSAHSSLSSSTTSTVSLSSSLANVQSIKERLAQVKVNSASSIDLESIRQKYKQQLSTTLVTANANKEKENIKMQ</sequence>
<dbReference type="Pfam" id="PF21040">
    <property type="entry name" value="CEP104-like_TOG"/>
    <property type="match status" value="1"/>
</dbReference>
<gene>
    <name evidence="6" type="ORF">C9374_001446</name>
</gene>
<feature type="compositionally biased region" description="Polar residues" evidence="4">
    <location>
        <begin position="1"/>
        <end position="11"/>
    </location>
</feature>
<feature type="compositionally biased region" description="Polar residues" evidence="4">
    <location>
        <begin position="578"/>
        <end position="613"/>
    </location>
</feature>
<dbReference type="InterPro" id="IPR011989">
    <property type="entry name" value="ARM-like"/>
</dbReference>
<dbReference type="InterPro" id="IPR016024">
    <property type="entry name" value="ARM-type_fold"/>
</dbReference>
<evidence type="ECO:0000313" key="7">
    <source>
        <dbReference type="Proteomes" id="UP000816034"/>
    </source>
</evidence>
<feature type="region of interest" description="Disordered" evidence="4">
    <location>
        <begin position="1155"/>
        <end position="1184"/>
    </location>
</feature>
<organism evidence="6 7">
    <name type="scientific">Naegleria lovaniensis</name>
    <name type="common">Amoeba</name>
    <dbReference type="NCBI Taxonomy" id="51637"/>
    <lineage>
        <taxon>Eukaryota</taxon>
        <taxon>Discoba</taxon>
        <taxon>Heterolobosea</taxon>
        <taxon>Tetramitia</taxon>
        <taxon>Eutetramitia</taxon>
        <taxon>Vahlkampfiidae</taxon>
        <taxon>Naegleria</taxon>
    </lineage>
</organism>
<feature type="region of interest" description="Disordered" evidence="4">
    <location>
        <begin position="1"/>
        <end position="54"/>
    </location>
</feature>
<dbReference type="GeneID" id="68093902"/>
<keyword evidence="3" id="KW-0206">Cytoskeleton</keyword>
<dbReference type="PANTHER" id="PTHR12609">
    <property type="entry name" value="MICROTUBULE ASSOCIATED PROTEIN XMAP215"/>
    <property type="match status" value="1"/>
</dbReference>
<feature type="compositionally biased region" description="Polar residues" evidence="4">
    <location>
        <begin position="653"/>
        <end position="664"/>
    </location>
</feature>
<keyword evidence="2" id="KW-0963">Cytoplasm</keyword>
<feature type="compositionally biased region" description="Low complexity" evidence="4">
    <location>
        <begin position="1155"/>
        <end position="1183"/>
    </location>
</feature>
<dbReference type="SMART" id="SM01349">
    <property type="entry name" value="TOG"/>
    <property type="match status" value="2"/>
</dbReference>
<dbReference type="InterPro" id="IPR045110">
    <property type="entry name" value="XMAP215"/>
</dbReference>
<evidence type="ECO:0000256" key="2">
    <source>
        <dbReference type="ARBA" id="ARBA00022490"/>
    </source>
</evidence>
<dbReference type="GO" id="GO:0051010">
    <property type="term" value="F:microtubule plus-end binding"/>
    <property type="evidence" value="ECO:0007669"/>
    <property type="project" value="InterPro"/>
</dbReference>
<accession>A0AA88KS89</accession>
<dbReference type="Proteomes" id="UP000816034">
    <property type="component" value="Unassembled WGS sequence"/>
</dbReference>
<feature type="compositionally biased region" description="Low complexity" evidence="4">
    <location>
        <begin position="622"/>
        <end position="637"/>
    </location>
</feature>
<dbReference type="Gene3D" id="1.25.10.10">
    <property type="entry name" value="Leucine-rich Repeat Variant"/>
    <property type="match status" value="2"/>
</dbReference>